<accession>A0ACA9QZ28</accession>
<evidence type="ECO:0000313" key="1">
    <source>
        <dbReference type="EMBL" id="CAG8770256.1"/>
    </source>
</evidence>
<name>A0ACA9QZ28_9GLOM</name>
<dbReference type="Proteomes" id="UP000789920">
    <property type="component" value="Unassembled WGS sequence"/>
</dbReference>
<sequence>MQTDDEELFLNPWEDVYSPAIYLITIEEISTPEINQNPKLTPAKIVNKLVKVKALNEEQQTEVLLILKKFGNIFTTGLDQL</sequence>
<reference evidence="1" key="1">
    <citation type="submission" date="2021-06" db="EMBL/GenBank/DDBJ databases">
        <authorList>
            <person name="Kallberg Y."/>
            <person name="Tangrot J."/>
            <person name="Rosling A."/>
        </authorList>
    </citation>
    <scope>NUCLEOTIDE SEQUENCE</scope>
    <source>
        <strain evidence="1">MA461A</strain>
    </source>
</reference>
<protein>
    <submittedName>
        <fullName evidence="1">3044_t:CDS:1</fullName>
    </submittedName>
</protein>
<comment type="caution">
    <text evidence="1">The sequence shown here is derived from an EMBL/GenBank/DDBJ whole genome shotgun (WGS) entry which is preliminary data.</text>
</comment>
<proteinExistence type="predicted"/>
<evidence type="ECO:0000313" key="2">
    <source>
        <dbReference type="Proteomes" id="UP000789920"/>
    </source>
</evidence>
<dbReference type="EMBL" id="CAJVQC010040183">
    <property type="protein sequence ID" value="CAG8770256.1"/>
    <property type="molecule type" value="Genomic_DNA"/>
</dbReference>
<keyword evidence="2" id="KW-1185">Reference proteome</keyword>
<organism evidence="1 2">
    <name type="scientific">Racocetra persica</name>
    <dbReference type="NCBI Taxonomy" id="160502"/>
    <lineage>
        <taxon>Eukaryota</taxon>
        <taxon>Fungi</taxon>
        <taxon>Fungi incertae sedis</taxon>
        <taxon>Mucoromycota</taxon>
        <taxon>Glomeromycotina</taxon>
        <taxon>Glomeromycetes</taxon>
        <taxon>Diversisporales</taxon>
        <taxon>Gigasporaceae</taxon>
        <taxon>Racocetra</taxon>
    </lineage>
</organism>
<gene>
    <name evidence="1" type="ORF">RPERSI_LOCUS16322</name>
</gene>
<feature type="non-terminal residue" evidence="1">
    <location>
        <position position="81"/>
    </location>
</feature>